<organism evidence="2 3">
    <name type="scientific">Araneus ventricosus</name>
    <name type="common">Orbweaver spider</name>
    <name type="synonym">Epeira ventricosa</name>
    <dbReference type="NCBI Taxonomy" id="182803"/>
    <lineage>
        <taxon>Eukaryota</taxon>
        <taxon>Metazoa</taxon>
        <taxon>Ecdysozoa</taxon>
        <taxon>Arthropoda</taxon>
        <taxon>Chelicerata</taxon>
        <taxon>Arachnida</taxon>
        <taxon>Araneae</taxon>
        <taxon>Araneomorphae</taxon>
        <taxon>Entelegynae</taxon>
        <taxon>Araneoidea</taxon>
        <taxon>Araneidae</taxon>
        <taxon>Araneus</taxon>
    </lineage>
</organism>
<gene>
    <name evidence="2" type="ORF">AVEN_107501_1</name>
</gene>
<name>A0A4Y2JN78_ARAVE</name>
<sequence>MQSSLASPGYPAEHQNITVDKINNLKQEQNSEKHFQSQWSGGKSSASEPEGSMFATRFRRAYSICRLYVCLVRAQSDVGIVR</sequence>
<feature type="compositionally biased region" description="Polar residues" evidence="1">
    <location>
        <begin position="36"/>
        <end position="47"/>
    </location>
</feature>
<dbReference type="EMBL" id="BGPR01003737">
    <property type="protein sequence ID" value="GBM91841.1"/>
    <property type="molecule type" value="Genomic_DNA"/>
</dbReference>
<keyword evidence="3" id="KW-1185">Reference proteome</keyword>
<evidence type="ECO:0000313" key="3">
    <source>
        <dbReference type="Proteomes" id="UP000499080"/>
    </source>
</evidence>
<evidence type="ECO:0000256" key="1">
    <source>
        <dbReference type="SAM" id="MobiDB-lite"/>
    </source>
</evidence>
<proteinExistence type="predicted"/>
<reference evidence="2 3" key="1">
    <citation type="journal article" date="2019" name="Sci. Rep.">
        <title>Orb-weaving spider Araneus ventricosus genome elucidates the spidroin gene catalogue.</title>
        <authorList>
            <person name="Kono N."/>
            <person name="Nakamura H."/>
            <person name="Ohtoshi R."/>
            <person name="Moran D.A.P."/>
            <person name="Shinohara A."/>
            <person name="Yoshida Y."/>
            <person name="Fujiwara M."/>
            <person name="Mori M."/>
            <person name="Tomita M."/>
            <person name="Arakawa K."/>
        </authorList>
    </citation>
    <scope>NUCLEOTIDE SEQUENCE [LARGE SCALE GENOMIC DNA]</scope>
</reference>
<dbReference type="Proteomes" id="UP000499080">
    <property type="component" value="Unassembled WGS sequence"/>
</dbReference>
<feature type="region of interest" description="Disordered" evidence="1">
    <location>
        <begin position="24"/>
        <end position="51"/>
    </location>
</feature>
<protein>
    <submittedName>
        <fullName evidence="2">Uncharacterized protein</fullName>
    </submittedName>
</protein>
<accession>A0A4Y2JN78</accession>
<evidence type="ECO:0000313" key="2">
    <source>
        <dbReference type="EMBL" id="GBM91841.1"/>
    </source>
</evidence>
<comment type="caution">
    <text evidence="2">The sequence shown here is derived from an EMBL/GenBank/DDBJ whole genome shotgun (WGS) entry which is preliminary data.</text>
</comment>
<dbReference type="AlphaFoldDB" id="A0A4Y2JN78"/>